<evidence type="ECO:0000256" key="9">
    <source>
        <dbReference type="SAM" id="MobiDB-lite"/>
    </source>
</evidence>
<dbReference type="InterPro" id="IPR044066">
    <property type="entry name" value="TRIAD_supradom"/>
</dbReference>
<evidence type="ECO:0000256" key="4">
    <source>
        <dbReference type="ARBA" id="ARBA00022723"/>
    </source>
</evidence>
<dbReference type="GO" id="GO:0016567">
    <property type="term" value="P:protein ubiquitination"/>
    <property type="evidence" value="ECO:0007669"/>
    <property type="project" value="InterPro"/>
</dbReference>
<dbReference type="EMBL" id="QKYT01000351">
    <property type="protein sequence ID" value="RIA86652.1"/>
    <property type="molecule type" value="Genomic_DNA"/>
</dbReference>
<evidence type="ECO:0000256" key="8">
    <source>
        <dbReference type="ARBA" id="ARBA00022833"/>
    </source>
</evidence>
<dbReference type="PANTHER" id="PTHR11685">
    <property type="entry name" value="RBR FAMILY RING FINGER AND IBR DOMAIN-CONTAINING"/>
    <property type="match status" value="1"/>
</dbReference>
<gene>
    <name evidence="11" type="ORF">C1645_828932</name>
</gene>
<keyword evidence="12" id="KW-1185">Reference proteome</keyword>
<dbReference type="AlphaFoldDB" id="A0A397SLX1"/>
<keyword evidence="3" id="KW-0808">Transferase</keyword>
<organism evidence="11 12">
    <name type="scientific">Glomus cerebriforme</name>
    <dbReference type="NCBI Taxonomy" id="658196"/>
    <lineage>
        <taxon>Eukaryota</taxon>
        <taxon>Fungi</taxon>
        <taxon>Fungi incertae sedis</taxon>
        <taxon>Mucoromycota</taxon>
        <taxon>Glomeromycotina</taxon>
        <taxon>Glomeromycetes</taxon>
        <taxon>Glomerales</taxon>
        <taxon>Glomeraceae</taxon>
        <taxon>Glomus</taxon>
    </lineage>
</organism>
<dbReference type="Proteomes" id="UP000265703">
    <property type="component" value="Unassembled WGS sequence"/>
</dbReference>
<keyword evidence="4" id="KW-0479">Metal-binding</keyword>
<evidence type="ECO:0000256" key="2">
    <source>
        <dbReference type="ARBA" id="ARBA00012251"/>
    </source>
</evidence>
<keyword evidence="7" id="KW-0833">Ubl conjugation pathway</keyword>
<feature type="region of interest" description="Disordered" evidence="9">
    <location>
        <begin position="1"/>
        <end position="39"/>
    </location>
</feature>
<comment type="caution">
    <text evidence="11">The sequence shown here is derived from an EMBL/GenBank/DDBJ whole genome shotgun (WGS) entry which is preliminary data.</text>
</comment>
<dbReference type="OrthoDB" id="1431934at2759"/>
<feature type="compositionally biased region" description="Low complexity" evidence="9">
    <location>
        <begin position="1"/>
        <end position="12"/>
    </location>
</feature>
<proteinExistence type="predicted"/>
<feature type="domain" description="RING-type" evidence="10">
    <location>
        <begin position="91"/>
        <end position="307"/>
    </location>
</feature>
<protein>
    <recommendedName>
        <fullName evidence="2">RBR-type E3 ubiquitin transferase</fullName>
        <ecNumber evidence="2">2.3.2.31</ecNumber>
    </recommendedName>
</protein>
<dbReference type="InterPro" id="IPR002867">
    <property type="entry name" value="IBR_dom"/>
</dbReference>
<dbReference type="Gene3D" id="3.30.40.10">
    <property type="entry name" value="Zinc/RING finger domain, C3HC4 (zinc finger)"/>
    <property type="match status" value="1"/>
</dbReference>
<keyword evidence="5" id="KW-0677">Repeat</keyword>
<feature type="region of interest" description="Disordered" evidence="9">
    <location>
        <begin position="52"/>
        <end position="90"/>
    </location>
</feature>
<dbReference type="InterPro" id="IPR031127">
    <property type="entry name" value="E3_UB_ligase_RBR"/>
</dbReference>
<reference evidence="11 12" key="1">
    <citation type="submission" date="2018-06" db="EMBL/GenBank/DDBJ databases">
        <title>Comparative genomics reveals the genomic features of Rhizophagus irregularis, R. cerebriforme, R. diaphanum and Gigaspora rosea, and their symbiotic lifestyle signature.</title>
        <authorList>
            <person name="Morin E."/>
            <person name="San Clemente H."/>
            <person name="Chen E.C.H."/>
            <person name="De La Providencia I."/>
            <person name="Hainaut M."/>
            <person name="Kuo A."/>
            <person name="Kohler A."/>
            <person name="Murat C."/>
            <person name="Tang N."/>
            <person name="Roy S."/>
            <person name="Loubradou J."/>
            <person name="Henrissat B."/>
            <person name="Grigoriev I.V."/>
            <person name="Corradi N."/>
            <person name="Roux C."/>
            <person name="Martin F.M."/>
        </authorList>
    </citation>
    <scope>NUCLEOTIDE SEQUENCE [LARGE SCALE GENOMIC DNA]</scope>
    <source>
        <strain evidence="11 12">DAOM 227022</strain>
    </source>
</reference>
<dbReference type="GO" id="GO:0008270">
    <property type="term" value="F:zinc ion binding"/>
    <property type="evidence" value="ECO:0007669"/>
    <property type="project" value="UniProtKB-KW"/>
</dbReference>
<dbReference type="Gene3D" id="1.20.120.1750">
    <property type="match status" value="1"/>
</dbReference>
<dbReference type="CDD" id="cd20335">
    <property type="entry name" value="BRcat_RBR"/>
    <property type="match status" value="1"/>
</dbReference>
<accession>A0A397SLX1</accession>
<keyword evidence="6" id="KW-0863">Zinc-finger</keyword>
<dbReference type="SMART" id="SM00647">
    <property type="entry name" value="IBR"/>
    <property type="match status" value="2"/>
</dbReference>
<evidence type="ECO:0000256" key="5">
    <source>
        <dbReference type="ARBA" id="ARBA00022737"/>
    </source>
</evidence>
<feature type="compositionally biased region" description="Low complexity" evidence="9">
    <location>
        <begin position="19"/>
        <end position="32"/>
    </location>
</feature>
<keyword evidence="8" id="KW-0862">Zinc</keyword>
<evidence type="ECO:0000313" key="12">
    <source>
        <dbReference type="Proteomes" id="UP000265703"/>
    </source>
</evidence>
<sequence>MYSYTTTSTSHPSYKKENSSSPYTYTTTSSSSLNSNGKYHFTVTSDYMKRKKYKNVKENDDDDTDDDDDDDDNENEIDTLPSSSTSSSTSQTRDCMICVETLSVNQFEKITKNCSHPNDICKGCVAQHVETQLNTKGDVEGILCPFGNDCGFLIEHDDVQRIVNNDLFERYDGLALKQALSNMPDFRWCKNAGCGSGQIHSGGDKEPIMTCKACGEKSCYTHDIPWHDALTCEQYNEAKKGEDVATQDLLDRETKKCPKCGVRITKNGGCNHMTCRVQNCRHEFCWLCLADFNQIRRHGNHYHERTCQLYA</sequence>
<evidence type="ECO:0000256" key="6">
    <source>
        <dbReference type="ARBA" id="ARBA00022771"/>
    </source>
</evidence>
<dbReference type="GO" id="GO:0061630">
    <property type="term" value="F:ubiquitin protein ligase activity"/>
    <property type="evidence" value="ECO:0007669"/>
    <property type="project" value="UniProtKB-EC"/>
</dbReference>
<dbReference type="Pfam" id="PF22191">
    <property type="entry name" value="IBR_1"/>
    <property type="match status" value="1"/>
</dbReference>
<dbReference type="Pfam" id="PF01485">
    <property type="entry name" value="IBR"/>
    <property type="match status" value="1"/>
</dbReference>
<evidence type="ECO:0000256" key="7">
    <source>
        <dbReference type="ARBA" id="ARBA00022786"/>
    </source>
</evidence>
<dbReference type="PROSITE" id="PS00518">
    <property type="entry name" value="ZF_RING_1"/>
    <property type="match status" value="1"/>
</dbReference>
<dbReference type="InterPro" id="IPR017907">
    <property type="entry name" value="Znf_RING_CS"/>
</dbReference>
<evidence type="ECO:0000313" key="11">
    <source>
        <dbReference type="EMBL" id="RIA86652.1"/>
    </source>
</evidence>
<dbReference type="EC" id="2.3.2.31" evidence="2"/>
<dbReference type="InterPro" id="IPR013083">
    <property type="entry name" value="Znf_RING/FYVE/PHD"/>
</dbReference>
<feature type="compositionally biased region" description="Acidic residues" evidence="9">
    <location>
        <begin position="59"/>
        <end position="77"/>
    </location>
</feature>
<comment type="catalytic activity">
    <reaction evidence="1">
        <text>[E2 ubiquitin-conjugating enzyme]-S-ubiquitinyl-L-cysteine + [acceptor protein]-L-lysine = [E2 ubiquitin-conjugating enzyme]-L-cysteine + [acceptor protein]-N(6)-ubiquitinyl-L-lysine.</text>
        <dbReference type="EC" id="2.3.2.31"/>
    </reaction>
</comment>
<dbReference type="PROSITE" id="PS51873">
    <property type="entry name" value="TRIAD"/>
    <property type="match status" value="1"/>
</dbReference>
<evidence type="ECO:0000256" key="3">
    <source>
        <dbReference type="ARBA" id="ARBA00022679"/>
    </source>
</evidence>
<dbReference type="STRING" id="658196.A0A397SLX1"/>
<evidence type="ECO:0000256" key="1">
    <source>
        <dbReference type="ARBA" id="ARBA00001798"/>
    </source>
</evidence>
<evidence type="ECO:0000259" key="10">
    <source>
        <dbReference type="PROSITE" id="PS51873"/>
    </source>
</evidence>
<dbReference type="SUPFAM" id="SSF57850">
    <property type="entry name" value="RING/U-box"/>
    <property type="match status" value="3"/>
</dbReference>
<name>A0A397SLX1_9GLOM</name>